<accession>A0ABP4AYQ1</accession>
<evidence type="ECO:0000256" key="3">
    <source>
        <dbReference type="SAM" id="MobiDB-lite"/>
    </source>
</evidence>
<feature type="domain" description="STAS" evidence="4">
    <location>
        <begin position="32"/>
        <end position="133"/>
    </location>
</feature>
<dbReference type="CDD" id="cd07043">
    <property type="entry name" value="STAS_anti-anti-sigma_factors"/>
    <property type="match status" value="1"/>
</dbReference>
<feature type="region of interest" description="Disordered" evidence="3">
    <location>
        <begin position="1"/>
        <end position="20"/>
    </location>
</feature>
<gene>
    <name evidence="5" type="ORF">GCM10009559_36840</name>
</gene>
<evidence type="ECO:0000313" key="6">
    <source>
        <dbReference type="Proteomes" id="UP001499967"/>
    </source>
</evidence>
<name>A0ABP4AYQ1_9PSEU</name>
<proteinExistence type="inferred from homology"/>
<comment type="caution">
    <text evidence="5">The sequence shown here is derived from an EMBL/GenBank/DDBJ whole genome shotgun (WGS) entry which is preliminary data.</text>
</comment>
<dbReference type="InterPro" id="IPR003658">
    <property type="entry name" value="Anti-sigma_ant"/>
</dbReference>
<dbReference type="PANTHER" id="PTHR33495">
    <property type="entry name" value="ANTI-SIGMA FACTOR ANTAGONIST TM_1081-RELATED-RELATED"/>
    <property type="match status" value="1"/>
</dbReference>
<dbReference type="NCBIfam" id="TIGR00377">
    <property type="entry name" value="ant_ant_sig"/>
    <property type="match status" value="1"/>
</dbReference>
<dbReference type="InterPro" id="IPR002645">
    <property type="entry name" value="STAS_dom"/>
</dbReference>
<comment type="similarity">
    <text evidence="1 2">Belongs to the anti-sigma-factor antagonist family.</text>
</comment>
<dbReference type="EMBL" id="BAAAHP010000102">
    <property type="protein sequence ID" value="GAA0941315.1"/>
    <property type="molecule type" value="Genomic_DNA"/>
</dbReference>
<dbReference type="Gene3D" id="3.30.750.24">
    <property type="entry name" value="STAS domain"/>
    <property type="match status" value="1"/>
</dbReference>
<dbReference type="Pfam" id="PF01740">
    <property type="entry name" value="STAS"/>
    <property type="match status" value="1"/>
</dbReference>
<evidence type="ECO:0000259" key="4">
    <source>
        <dbReference type="PROSITE" id="PS50801"/>
    </source>
</evidence>
<evidence type="ECO:0000256" key="2">
    <source>
        <dbReference type="RuleBase" id="RU003749"/>
    </source>
</evidence>
<evidence type="ECO:0000313" key="5">
    <source>
        <dbReference type="EMBL" id="GAA0941315.1"/>
    </source>
</evidence>
<dbReference type="InterPro" id="IPR036513">
    <property type="entry name" value="STAS_dom_sf"/>
</dbReference>
<evidence type="ECO:0000256" key="1">
    <source>
        <dbReference type="ARBA" id="ARBA00009013"/>
    </source>
</evidence>
<sequence>MSNGTELPGRHGDPPGAPRPELLRVEVHESRPGVVVVSPFGEVDVSSADLLRDATHEALTTAGRGVVVDLGGVTFCGSTGLVVLIDAQQRADEAGVRFRTAAGPPIVRRVLDITRLGPVLHHSDTVAEALDDLVTGSSV</sequence>
<dbReference type="PROSITE" id="PS50801">
    <property type="entry name" value="STAS"/>
    <property type="match status" value="1"/>
</dbReference>
<dbReference type="SUPFAM" id="SSF52091">
    <property type="entry name" value="SpoIIaa-like"/>
    <property type="match status" value="1"/>
</dbReference>
<reference evidence="6" key="1">
    <citation type="journal article" date="2019" name="Int. J. Syst. Evol. Microbiol.">
        <title>The Global Catalogue of Microorganisms (GCM) 10K type strain sequencing project: providing services to taxonomists for standard genome sequencing and annotation.</title>
        <authorList>
            <consortium name="The Broad Institute Genomics Platform"/>
            <consortium name="The Broad Institute Genome Sequencing Center for Infectious Disease"/>
            <person name="Wu L."/>
            <person name="Ma J."/>
        </authorList>
    </citation>
    <scope>NUCLEOTIDE SEQUENCE [LARGE SCALE GENOMIC DNA]</scope>
    <source>
        <strain evidence="6">JCM 11117</strain>
    </source>
</reference>
<dbReference type="PANTHER" id="PTHR33495:SF2">
    <property type="entry name" value="ANTI-SIGMA FACTOR ANTAGONIST TM_1081-RELATED"/>
    <property type="match status" value="1"/>
</dbReference>
<dbReference type="Proteomes" id="UP001499967">
    <property type="component" value="Unassembled WGS sequence"/>
</dbReference>
<organism evidence="5 6">
    <name type="scientific">Pseudonocardia zijingensis</name>
    <dbReference type="NCBI Taxonomy" id="153376"/>
    <lineage>
        <taxon>Bacteria</taxon>
        <taxon>Bacillati</taxon>
        <taxon>Actinomycetota</taxon>
        <taxon>Actinomycetes</taxon>
        <taxon>Pseudonocardiales</taxon>
        <taxon>Pseudonocardiaceae</taxon>
        <taxon>Pseudonocardia</taxon>
    </lineage>
</organism>
<protein>
    <recommendedName>
        <fullName evidence="2">Anti-sigma factor antagonist</fullName>
    </recommendedName>
</protein>
<keyword evidence="6" id="KW-1185">Reference proteome</keyword>
<dbReference type="RefSeq" id="WP_343942681.1">
    <property type="nucleotide sequence ID" value="NZ_BAAAHP010000102.1"/>
</dbReference>